<name>A0A453RRH0_AEGTS</name>
<protein>
    <submittedName>
        <fullName evidence="2">Uncharacterized protein</fullName>
    </submittedName>
</protein>
<evidence type="ECO:0000256" key="1">
    <source>
        <dbReference type="SAM" id="MobiDB-lite"/>
    </source>
</evidence>
<reference evidence="2" key="5">
    <citation type="journal article" date="2021" name="G3 (Bethesda)">
        <title>Aegilops tauschii genome assembly Aet v5.0 features greater sequence contiguity and improved annotation.</title>
        <authorList>
            <person name="Wang L."/>
            <person name="Zhu T."/>
            <person name="Rodriguez J.C."/>
            <person name="Deal K.R."/>
            <person name="Dubcovsky J."/>
            <person name="McGuire P.E."/>
            <person name="Lux T."/>
            <person name="Spannagl M."/>
            <person name="Mayer K.F.X."/>
            <person name="Baldrich P."/>
            <person name="Meyers B.C."/>
            <person name="Huo N."/>
            <person name="Gu Y.Q."/>
            <person name="Zhou H."/>
            <person name="Devos K.M."/>
            <person name="Bennetzen J.L."/>
            <person name="Unver T."/>
            <person name="Budak H."/>
            <person name="Gulick P.J."/>
            <person name="Galiba G."/>
            <person name="Kalapos B."/>
            <person name="Nelson D.R."/>
            <person name="Li P."/>
            <person name="You F.M."/>
            <person name="Luo M.C."/>
            <person name="Dvorak J."/>
        </authorList>
    </citation>
    <scope>NUCLEOTIDE SEQUENCE [LARGE SCALE GENOMIC DNA]</scope>
    <source>
        <strain evidence="2">cv. AL8/78</strain>
    </source>
</reference>
<sequence>SKGKEVDEAAYGDFAHWASTDEGNPTKASLTPNENASEWVLDSGASKHVAGNSCVFESYSKHPPTHKG</sequence>
<organism evidence="2 3">
    <name type="scientific">Aegilops tauschii subsp. strangulata</name>
    <name type="common">Goatgrass</name>
    <dbReference type="NCBI Taxonomy" id="200361"/>
    <lineage>
        <taxon>Eukaryota</taxon>
        <taxon>Viridiplantae</taxon>
        <taxon>Streptophyta</taxon>
        <taxon>Embryophyta</taxon>
        <taxon>Tracheophyta</taxon>
        <taxon>Spermatophyta</taxon>
        <taxon>Magnoliopsida</taxon>
        <taxon>Liliopsida</taxon>
        <taxon>Poales</taxon>
        <taxon>Poaceae</taxon>
        <taxon>BOP clade</taxon>
        <taxon>Pooideae</taxon>
        <taxon>Triticodae</taxon>
        <taxon>Triticeae</taxon>
        <taxon>Triticinae</taxon>
        <taxon>Aegilops</taxon>
    </lineage>
</organism>
<feature type="region of interest" description="Disordered" evidence="1">
    <location>
        <begin position="1"/>
        <end position="32"/>
    </location>
</feature>
<reference evidence="2" key="4">
    <citation type="submission" date="2019-03" db="UniProtKB">
        <authorList>
            <consortium name="EnsemblPlants"/>
        </authorList>
    </citation>
    <scope>IDENTIFICATION</scope>
</reference>
<dbReference type="AlphaFoldDB" id="A0A453RRH0"/>
<dbReference type="Gramene" id="AET7Gv20671600.2">
    <property type="protein sequence ID" value="AET7Gv20671600.2"/>
    <property type="gene ID" value="AET7Gv20671600"/>
</dbReference>
<accession>A0A453RRH0</accession>
<evidence type="ECO:0000313" key="2">
    <source>
        <dbReference type="EnsemblPlants" id="AET7Gv20671600.2"/>
    </source>
</evidence>
<reference evidence="3" key="1">
    <citation type="journal article" date="2014" name="Science">
        <title>Ancient hybridizations among the ancestral genomes of bread wheat.</title>
        <authorList>
            <consortium name="International Wheat Genome Sequencing Consortium,"/>
            <person name="Marcussen T."/>
            <person name="Sandve S.R."/>
            <person name="Heier L."/>
            <person name="Spannagl M."/>
            <person name="Pfeifer M."/>
            <person name="Jakobsen K.S."/>
            <person name="Wulff B.B."/>
            <person name="Steuernagel B."/>
            <person name="Mayer K.F."/>
            <person name="Olsen O.A."/>
        </authorList>
    </citation>
    <scope>NUCLEOTIDE SEQUENCE [LARGE SCALE GENOMIC DNA]</scope>
    <source>
        <strain evidence="3">cv. AL8/78</strain>
    </source>
</reference>
<dbReference type="Proteomes" id="UP000015105">
    <property type="component" value="Chromosome 7D"/>
</dbReference>
<proteinExistence type="predicted"/>
<feature type="compositionally biased region" description="Polar residues" evidence="1">
    <location>
        <begin position="21"/>
        <end position="32"/>
    </location>
</feature>
<reference evidence="3" key="2">
    <citation type="journal article" date="2017" name="Nat. Plants">
        <title>The Aegilops tauschii genome reveals multiple impacts of transposons.</title>
        <authorList>
            <person name="Zhao G."/>
            <person name="Zou C."/>
            <person name="Li K."/>
            <person name="Wang K."/>
            <person name="Li T."/>
            <person name="Gao L."/>
            <person name="Zhang X."/>
            <person name="Wang H."/>
            <person name="Yang Z."/>
            <person name="Liu X."/>
            <person name="Jiang W."/>
            <person name="Mao L."/>
            <person name="Kong X."/>
            <person name="Jiao Y."/>
            <person name="Jia J."/>
        </authorList>
    </citation>
    <scope>NUCLEOTIDE SEQUENCE [LARGE SCALE GENOMIC DNA]</scope>
    <source>
        <strain evidence="3">cv. AL8/78</strain>
    </source>
</reference>
<dbReference type="EnsemblPlants" id="AET7Gv20671600.2">
    <property type="protein sequence ID" value="AET7Gv20671600.2"/>
    <property type="gene ID" value="AET7Gv20671600"/>
</dbReference>
<keyword evidence="3" id="KW-1185">Reference proteome</keyword>
<evidence type="ECO:0000313" key="3">
    <source>
        <dbReference type="Proteomes" id="UP000015105"/>
    </source>
</evidence>
<reference evidence="2" key="3">
    <citation type="journal article" date="2017" name="Nature">
        <title>Genome sequence of the progenitor of the wheat D genome Aegilops tauschii.</title>
        <authorList>
            <person name="Luo M.C."/>
            <person name="Gu Y.Q."/>
            <person name="Puiu D."/>
            <person name="Wang H."/>
            <person name="Twardziok S.O."/>
            <person name="Deal K.R."/>
            <person name="Huo N."/>
            <person name="Zhu T."/>
            <person name="Wang L."/>
            <person name="Wang Y."/>
            <person name="McGuire P.E."/>
            <person name="Liu S."/>
            <person name="Long H."/>
            <person name="Ramasamy R.K."/>
            <person name="Rodriguez J.C."/>
            <person name="Van S.L."/>
            <person name="Yuan L."/>
            <person name="Wang Z."/>
            <person name="Xia Z."/>
            <person name="Xiao L."/>
            <person name="Anderson O.D."/>
            <person name="Ouyang S."/>
            <person name="Liang Y."/>
            <person name="Zimin A.V."/>
            <person name="Pertea G."/>
            <person name="Qi P."/>
            <person name="Bennetzen J.L."/>
            <person name="Dai X."/>
            <person name="Dawson M.W."/>
            <person name="Muller H.G."/>
            <person name="Kugler K."/>
            <person name="Rivarola-Duarte L."/>
            <person name="Spannagl M."/>
            <person name="Mayer K.F.X."/>
            <person name="Lu F.H."/>
            <person name="Bevan M.W."/>
            <person name="Leroy P."/>
            <person name="Li P."/>
            <person name="You F.M."/>
            <person name="Sun Q."/>
            <person name="Liu Z."/>
            <person name="Lyons E."/>
            <person name="Wicker T."/>
            <person name="Salzberg S.L."/>
            <person name="Devos K.M."/>
            <person name="Dvorak J."/>
        </authorList>
    </citation>
    <scope>NUCLEOTIDE SEQUENCE [LARGE SCALE GENOMIC DNA]</scope>
    <source>
        <strain evidence="2">cv. AL8/78</strain>
    </source>
</reference>